<name>A0A6C0UML0_9EURY</name>
<dbReference type="Proteomes" id="UP000465846">
    <property type="component" value="Chromosome"/>
</dbReference>
<dbReference type="AlphaFoldDB" id="A0A6C0UML0"/>
<sequence length="399" mass="44077">MVFVVNRVKVNWRVPSSEWDAFLNHIHDKHGEISGYVGREVERAMREWIDKDDFAPIEQQVNRLIRAAGRTPANLSQKKSGIDPPAGEDTTTVQCRVDPEVKDEFSSYAKSKTNDRVGAVLARALRERRDGGRANRVLEKLKRISDDAEDLLAELNPDESGLGVRERRTVAICNRLGEQFTRDDLEDAIAAVAGSSDPTIQDYTGRVLDRRECVQHPENPDLFIPESTAREIARTNDHPGPDAPAFHWKDYSSLSKREKIQGLRVELIRRSFSNGGKGQADVATVRQEIFDGKPTDGHTRDLIDRAAEANGFTTASHLGSERIRVDCQRVDSDLLDTAKSIQNDSDPRDRSGNDVDLQADQTGGNPGVASGDPGEIDAQMDAIMSATPVTDGGTEVQND</sequence>
<evidence type="ECO:0000256" key="1">
    <source>
        <dbReference type="SAM" id="MobiDB-lite"/>
    </source>
</evidence>
<feature type="region of interest" description="Disordered" evidence="1">
    <location>
        <begin position="339"/>
        <end position="399"/>
    </location>
</feature>
<feature type="region of interest" description="Disordered" evidence="1">
    <location>
        <begin position="72"/>
        <end position="91"/>
    </location>
</feature>
<proteinExistence type="predicted"/>
<protein>
    <submittedName>
        <fullName evidence="2">Uncharacterized protein</fullName>
    </submittedName>
</protein>
<accession>A0A6C0UML0</accession>
<evidence type="ECO:0000313" key="3">
    <source>
        <dbReference type="Proteomes" id="UP000465846"/>
    </source>
</evidence>
<gene>
    <name evidence="2" type="ORF">G3I44_10945</name>
</gene>
<organism evidence="2 3">
    <name type="scientific">Halogeometricum borinquense</name>
    <dbReference type="NCBI Taxonomy" id="60847"/>
    <lineage>
        <taxon>Archaea</taxon>
        <taxon>Methanobacteriati</taxon>
        <taxon>Methanobacteriota</taxon>
        <taxon>Stenosarchaea group</taxon>
        <taxon>Halobacteria</taxon>
        <taxon>Halobacteriales</taxon>
        <taxon>Haloferacaceae</taxon>
        <taxon>Halogeometricum</taxon>
    </lineage>
</organism>
<reference evidence="2 3" key="1">
    <citation type="submission" date="2020-02" db="EMBL/GenBank/DDBJ databases">
        <title>Whole genome sequence of Halogeometricum borinquense strain wsp4.</title>
        <authorList>
            <person name="Verma D.K."/>
            <person name="Gopal K."/>
            <person name="Prasad E.S."/>
        </authorList>
    </citation>
    <scope>NUCLEOTIDE SEQUENCE [LARGE SCALE GENOMIC DNA]</scope>
    <source>
        <strain evidence="3">wsp4</strain>
    </source>
</reference>
<dbReference type="EMBL" id="CP048739">
    <property type="protein sequence ID" value="QIB76467.1"/>
    <property type="molecule type" value="Genomic_DNA"/>
</dbReference>
<evidence type="ECO:0000313" key="2">
    <source>
        <dbReference type="EMBL" id="QIB76467.1"/>
    </source>
</evidence>